<evidence type="ECO:0000313" key="2">
    <source>
        <dbReference type="EMBL" id="ANH50661.1"/>
    </source>
</evidence>
<dbReference type="RefSeq" id="YP_009281967.1">
    <property type="nucleotide sequence ID" value="NC_031034.1"/>
</dbReference>
<protein>
    <submittedName>
        <fullName evidence="2">Uncharacterized protein</fullName>
    </submittedName>
</protein>
<name>A0A173GBA7_9CAUD</name>
<dbReference type="GeneID" id="29059912"/>
<gene>
    <name evidence="2" type="ORF">SALINJAH_13</name>
</gene>
<dbReference type="EMBL" id="KX011169">
    <property type="protein sequence ID" value="ANH50661.1"/>
    <property type="molecule type" value="Genomic_DNA"/>
</dbReference>
<keyword evidence="1" id="KW-1133">Transmembrane helix</keyword>
<reference evidence="3" key="1">
    <citation type="submission" date="2016-04" db="EMBL/GenBank/DDBJ databases">
        <authorList>
            <person name="Adebesin M.O."/>
            <person name="Ahama K."/>
            <person name="Alekasir E.M."/>
            <person name="Ali S."/>
            <person name="Aligholizadeh E."/>
            <person name="Allison J.M."/>
            <person name="Alzaher A."/>
            <person name="Andaya C.D."/>
            <person name="Asfaw S."/>
            <person name="Bansal N."/>
            <person name="Beauchard M.A."/>
            <person name="Betancourt K.A."/>
            <person name="Bhatia B."/>
            <person name="Boretti N.A."/>
            <person name="Brondi J.N."/>
            <person name="Byrd C.E."/>
            <person name="Cao A."/>
            <person name="Cardosa E.A."/>
            <person name="Carter A."/>
            <person name="Chen S."/>
            <person name="Chen Y."/>
            <person name="Clara V.K."/>
            <person name="Cobuzzi M."/>
            <person name="Conn O.L."/>
            <person name="Crosby I.A."/>
            <person name="Daly S.B."/>
            <person name="Depaz I.X."/>
            <person name="Dhaurali S."/>
            <person name="Dowdy K.M."/>
            <person name="Edokobi N.B."/>
            <person name="Ekanayake A.B."/>
            <person name="Ekekwe S.O."/>
            <person name="Emond M.A."/>
            <person name="Endres L."/>
            <person name="Eng S."/>
            <person name="Felkoski S.A."/>
            <person name="Gant C.D."/>
            <person name="Gaskin B."/>
            <person name="Gondal S."/>
            <person name="Gutmann J."/>
            <person name="Ha T.-A."/>
            <person name="Habteyes H."/>
            <person name="Hariri O."/>
            <person name="Healey R.M."/>
            <person name="Heins J.L."/>
            <person name="Henderson A.L."/>
            <person name="Hernandez F.M."/>
            <person name="Hoang P.T."/>
            <person name="Hope K.T."/>
            <person name="Husna A."/>
            <person name="Hussain A."/>
            <person name="Imani O."/>
            <person name="Jackson N.L."/>
            <person name="Jacob V.M."/>
            <person name="Kang C."/>
            <person name="Kantov R.M."/>
            <person name="Kavuru S."/>
            <person name="Kerr M.S."/>
            <person name="Khan O.A."/>
            <person name="Khan T.M."/>
            <person name="King T."/>
            <person name="Kulkarni R."/>
            <person name="Li A."/>
            <person name="Maczka C."/>
            <person name="Maisonet E."/>
            <person name="Majethia P.M."/>
            <person name="Malik D.A."/>
            <person name="Mariam A."/>
            <person name="Marquess E.B."/>
            <person name="Mattison J."/>
            <person name="Mcdonald N."/>
            <person name="Mehr S."/>
            <person name="Mengers S.R."/>
            <person name="Michaels D.P."/>
            <person name="Mondal S."/>
            <person name="Monney D.B."/>
            <person name="Nakhleh S.I."/>
            <person name="Ndubuizu N.C."/>
            <person name="Nguyen A.H."/>
            <person name="Nguyen K.M."/>
            <person name="Nguyen M.T."/>
            <person name="Nicholas M.L."/>
            <person name="Nimalan J.P."/>
            <person name="O'Connell R.A."/>
            <person name="Odoi E."/>
            <person name="Ojo L."/>
            <person name="Okoye A.E."/>
            <person name="Olateru-Olagbegi O."/>
            <person name="Osei K.V."/>
            <person name="Osei-Tutu A."/>
            <person name="Palilla A.M."/>
            <person name="Pancholi S."/>
            <person name="Park J.H."/>
            <person name="Patel K."/>
            <person name="Patel P."/>
            <person name="Pennington E."/>
            <person name="Peterson R.E."/>
            <person name="Pon J."/>
            <person name="Pourkarim H."/>
            <person name="Reed M.L."/>
            <person name="Rottman V."/>
            <person name="Salazar J."/>
            <person name="Samet S."/>
            <person name="Sendze O."/>
            <person name="Stelmack M.A."/>
            <person name="Stinnett R."/>
            <person name="Tchouaga A.L."/>
            <person name="Thompson E.M."/>
            <person name="Tran N.G."/>
            <person name="Truong T."/>
            <person name="Udo J.A."/>
            <person name="Verona L.T."/>
            <person name="Vu T.-Q."/>
            <person name="Wade J."/>
            <person name="Wang N.Q."/>
            <person name="Waters Z.M."/>
            <person name="Wellman R.J."/>
            <person name="Woldegabreal S."/>
            <person name="Yee A.C."/>
            <person name="Yirefu M."/>
            <person name="Zahangir S."/>
            <person name="Zhai Y."/>
            <person name="Devine C.L."/>
            <person name="Liao K."/>
            <person name="Prasad P.K."/>
            <person name="Ruthenberg K.J."/>
            <person name="Shonk J.A."/>
            <person name="Way M."/>
            <person name="Yousufi H.K."/>
            <person name="Cao L."/>
            <person name="Fox J."/>
            <person name="Hobbs E."/>
            <person name="Kilic S."/>
            <person name="Nunn R."/>
            <person name="Patel R."/>
            <person name="Rubenstein M."/>
            <person name="Cresawn S.G."/>
            <person name="Russell D.A."/>
            <person name="Pope W.H."/>
            <person name="Jacobs-Sera D."/>
            <person name="Hendrix R.W."/>
            <person name="Hatfull G.F."/>
            <person name="Erill I."/>
            <person name="Caruso S.M."/>
        </authorList>
    </citation>
    <scope>NUCLEOTIDE SEQUENCE [LARGE SCALE GENOMIC DNA]</scope>
</reference>
<proteinExistence type="predicted"/>
<feature type="transmembrane region" description="Helical" evidence="1">
    <location>
        <begin position="6"/>
        <end position="31"/>
    </location>
</feature>
<organism evidence="2 3">
    <name type="scientific">Bacillus phage SalinJah</name>
    <dbReference type="NCBI Taxonomy" id="1837830"/>
    <lineage>
        <taxon>Viruses</taxon>
        <taxon>Duplodnaviria</taxon>
        <taxon>Heunggongvirae</taxon>
        <taxon>Uroviricota</taxon>
        <taxon>Caudoviricetes</taxon>
        <taxon>Herelleviridae</taxon>
        <taxon>Bastillevirinae</taxon>
        <taxon>Wphvirus</taxon>
        <taxon>Wphvirus BPS13</taxon>
    </lineage>
</organism>
<evidence type="ECO:0000313" key="3">
    <source>
        <dbReference type="Proteomes" id="UP000203219"/>
    </source>
</evidence>
<dbReference type="Proteomes" id="UP000203219">
    <property type="component" value="Segment"/>
</dbReference>
<keyword evidence="1" id="KW-0812">Transmembrane</keyword>
<dbReference type="KEGG" id="vg:29059912"/>
<evidence type="ECO:0000256" key="1">
    <source>
        <dbReference type="SAM" id="Phobius"/>
    </source>
</evidence>
<accession>A0A173GBA7</accession>
<sequence>MAAHIMNLYLTIMILAFGGYIVFNAIAYLVCSYMERKVNR</sequence>
<keyword evidence="1" id="KW-0472">Membrane</keyword>